<sequence>MNILQNKSHRFLRVFATGPPSCGSGRSTIHSTSNQRTPEMHLQLHGAIQIGRPNRGFSSRSSSLALKLWDQRPARDLLLMPCPSTLLISRLQLAVKDPISNNDGIEHKLRLCRWT</sequence>
<dbReference type="EMBL" id="JAHQIW010004956">
    <property type="protein sequence ID" value="KAJ1364380.1"/>
    <property type="molecule type" value="Genomic_DNA"/>
</dbReference>
<reference evidence="1" key="1">
    <citation type="submission" date="2021-06" db="EMBL/GenBank/DDBJ databases">
        <title>Parelaphostrongylus tenuis whole genome reference sequence.</title>
        <authorList>
            <person name="Garwood T.J."/>
            <person name="Larsen P.A."/>
            <person name="Fountain-Jones N.M."/>
            <person name="Garbe J.R."/>
            <person name="Macchietto M.G."/>
            <person name="Kania S.A."/>
            <person name="Gerhold R.W."/>
            <person name="Richards J.E."/>
            <person name="Wolf T.M."/>
        </authorList>
    </citation>
    <scope>NUCLEOTIDE SEQUENCE</scope>
    <source>
        <strain evidence="1">MNPRO001-30</strain>
        <tissue evidence="1">Meninges</tissue>
    </source>
</reference>
<evidence type="ECO:0000313" key="1">
    <source>
        <dbReference type="EMBL" id="KAJ1364380.1"/>
    </source>
</evidence>
<accession>A0AAD5MTH7</accession>
<comment type="caution">
    <text evidence="1">The sequence shown here is derived from an EMBL/GenBank/DDBJ whole genome shotgun (WGS) entry which is preliminary data.</text>
</comment>
<evidence type="ECO:0000313" key="2">
    <source>
        <dbReference type="Proteomes" id="UP001196413"/>
    </source>
</evidence>
<gene>
    <name evidence="1" type="ORF">KIN20_024469</name>
</gene>
<dbReference type="AlphaFoldDB" id="A0AAD5MTH7"/>
<protein>
    <submittedName>
        <fullName evidence="1">Uncharacterized protein</fullName>
    </submittedName>
</protein>
<dbReference type="Proteomes" id="UP001196413">
    <property type="component" value="Unassembled WGS sequence"/>
</dbReference>
<organism evidence="1 2">
    <name type="scientific">Parelaphostrongylus tenuis</name>
    <name type="common">Meningeal worm</name>
    <dbReference type="NCBI Taxonomy" id="148309"/>
    <lineage>
        <taxon>Eukaryota</taxon>
        <taxon>Metazoa</taxon>
        <taxon>Ecdysozoa</taxon>
        <taxon>Nematoda</taxon>
        <taxon>Chromadorea</taxon>
        <taxon>Rhabditida</taxon>
        <taxon>Rhabditina</taxon>
        <taxon>Rhabditomorpha</taxon>
        <taxon>Strongyloidea</taxon>
        <taxon>Metastrongylidae</taxon>
        <taxon>Parelaphostrongylus</taxon>
    </lineage>
</organism>
<proteinExistence type="predicted"/>
<name>A0AAD5MTH7_PARTN</name>
<keyword evidence="2" id="KW-1185">Reference proteome</keyword>